<protein>
    <submittedName>
        <fullName evidence="3">Uncharacterized protein</fullName>
    </submittedName>
</protein>
<reference evidence="3" key="1">
    <citation type="submission" date="2020-02" db="EMBL/GenBank/DDBJ databases">
        <authorList>
            <person name="Scholz U."/>
            <person name="Mascher M."/>
            <person name="Fiebig A."/>
        </authorList>
    </citation>
    <scope>NUCLEOTIDE SEQUENCE</scope>
</reference>
<evidence type="ECO:0000256" key="1">
    <source>
        <dbReference type="SAM" id="MobiDB-lite"/>
    </source>
</evidence>
<keyword evidence="4" id="KW-1185">Reference proteome</keyword>
<dbReference type="EMBL" id="LR743588">
    <property type="protein sequence ID" value="CAA2614127.1"/>
    <property type="molecule type" value="Genomic_DNA"/>
</dbReference>
<organism evidence="3 4">
    <name type="scientific">Spirodela intermedia</name>
    <name type="common">Intermediate duckweed</name>
    <dbReference type="NCBI Taxonomy" id="51605"/>
    <lineage>
        <taxon>Eukaryota</taxon>
        <taxon>Viridiplantae</taxon>
        <taxon>Streptophyta</taxon>
        <taxon>Embryophyta</taxon>
        <taxon>Tracheophyta</taxon>
        <taxon>Spermatophyta</taxon>
        <taxon>Magnoliopsida</taxon>
        <taxon>Liliopsida</taxon>
        <taxon>Araceae</taxon>
        <taxon>Lemnoideae</taxon>
        <taxon>Spirodela</taxon>
    </lineage>
</organism>
<dbReference type="AlphaFoldDB" id="A0A7I8JWW8"/>
<evidence type="ECO:0000313" key="3">
    <source>
        <dbReference type="EMBL" id="CAA7388370.1"/>
    </source>
</evidence>
<gene>
    <name evidence="2" type="ORF">SI7747_01000524</name>
    <name evidence="3" type="ORF">SI8410_01000611</name>
</gene>
<accession>A0A7I8JWW8</accession>
<feature type="region of interest" description="Disordered" evidence="1">
    <location>
        <begin position="22"/>
        <end position="52"/>
    </location>
</feature>
<feature type="compositionally biased region" description="Polar residues" evidence="1">
    <location>
        <begin position="26"/>
        <end position="39"/>
    </location>
</feature>
<evidence type="ECO:0000313" key="2">
    <source>
        <dbReference type="EMBL" id="CAA2614127.1"/>
    </source>
</evidence>
<proteinExistence type="predicted"/>
<name>A0A7I8JWW8_SPIIN</name>
<dbReference type="Proteomes" id="UP000663760">
    <property type="component" value="Chromosome 1"/>
</dbReference>
<sequence length="52" mass="5794">MEWAPERVTISSAVRFLSAKRRMSSVALSNGRGRSTSETLETKPSRRPAGTW</sequence>
<dbReference type="EMBL" id="LR746264">
    <property type="protein sequence ID" value="CAA7388370.1"/>
    <property type="molecule type" value="Genomic_DNA"/>
</dbReference>
<evidence type="ECO:0000313" key="4">
    <source>
        <dbReference type="Proteomes" id="UP000663760"/>
    </source>
</evidence>